<feature type="chain" id="PRO_5013144264" evidence="6">
    <location>
        <begin position="28"/>
        <end position="1512"/>
    </location>
</feature>
<dbReference type="InterPro" id="IPR000436">
    <property type="entry name" value="Sushi_SCR_CCP_dom"/>
</dbReference>
<evidence type="ECO:0000256" key="5">
    <source>
        <dbReference type="SAM" id="MobiDB-lite"/>
    </source>
</evidence>
<dbReference type="Pfam" id="PF00084">
    <property type="entry name" value="Sushi"/>
    <property type="match status" value="10"/>
</dbReference>
<dbReference type="InterPro" id="IPR036179">
    <property type="entry name" value="Ig-like_dom_sf"/>
</dbReference>
<gene>
    <name evidence="10" type="ORF">Fcan01_08047</name>
</gene>
<evidence type="ECO:0000256" key="6">
    <source>
        <dbReference type="SAM" id="SignalP"/>
    </source>
</evidence>
<feature type="domain" description="Sushi" evidence="8">
    <location>
        <begin position="1321"/>
        <end position="1372"/>
    </location>
</feature>
<reference evidence="10 11" key="1">
    <citation type="submission" date="2015-12" db="EMBL/GenBank/DDBJ databases">
        <title>The genome of Folsomia candida.</title>
        <authorList>
            <person name="Faddeeva A."/>
            <person name="Derks M.F."/>
            <person name="Anvar Y."/>
            <person name="Smit S."/>
            <person name="Van Straalen N."/>
            <person name="Roelofs D."/>
        </authorList>
    </citation>
    <scope>NUCLEOTIDE SEQUENCE [LARGE SCALE GENOMIC DNA]</scope>
    <source>
        <strain evidence="10 11">VU population</strain>
        <tissue evidence="10">Whole body</tissue>
    </source>
</reference>
<evidence type="ECO:0000256" key="3">
    <source>
        <dbReference type="ARBA" id="ARBA00023157"/>
    </source>
</evidence>
<feature type="domain" description="Sushi" evidence="8">
    <location>
        <begin position="321"/>
        <end position="388"/>
    </location>
</feature>
<dbReference type="PANTHER" id="PTHR45656">
    <property type="entry name" value="PROTEIN CBR-CLEC-78"/>
    <property type="match status" value="1"/>
</dbReference>
<dbReference type="Gene3D" id="2.10.70.10">
    <property type="entry name" value="Complement Module, domain 1"/>
    <property type="match status" value="11"/>
</dbReference>
<evidence type="ECO:0000313" key="10">
    <source>
        <dbReference type="EMBL" id="OXA56919.1"/>
    </source>
</evidence>
<dbReference type="OMA" id="DHHDNNT"/>
<feature type="domain" description="Sushi" evidence="8">
    <location>
        <begin position="593"/>
        <end position="665"/>
    </location>
</feature>
<feature type="domain" description="Sushi" evidence="8">
    <location>
        <begin position="538"/>
        <end position="592"/>
    </location>
</feature>
<protein>
    <submittedName>
        <fullName evidence="10">Protein lev-9</fullName>
    </submittedName>
</protein>
<feature type="domain" description="Sushi" evidence="8">
    <location>
        <begin position="1056"/>
        <end position="1123"/>
    </location>
</feature>
<evidence type="ECO:0000313" key="11">
    <source>
        <dbReference type="Proteomes" id="UP000198287"/>
    </source>
</evidence>
<evidence type="ECO:0000256" key="4">
    <source>
        <dbReference type="PROSITE-ProRule" id="PRU00302"/>
    </source>
</evidence>
<evidence type="ECO:0000256" key="1">
    <source>
        <dbReference type="ARBA" id="ARBA00022729"/>
    </source>
</evidence>
<keyword evidence="2" id="KW-0677">Repeat</keyword>
<dbReference type="GO" id="GO:0005576">
    <property type="term" value="C:extracellular region"/>
    <property type="evidence" value="ECO:0007669"/>
    <property type="project" value="InterPro"/>
</dbReference>
<dbReference type="SUPFAM" id="SSF48726">
    <property type="entry name" value="Immunoglobulin"/>
    <property type="match status" value="1"/>
</dbReference>
<feature type="disulfide bond" evidence="4">
    <location>
        <begin position="1265"/>
        <end position="1292"/>
    </location>
</feature>
<keyword evidence="11" id="KW-1185">Reference proteome</keyword>
<dbReference type="InterPro" id="IPR008197">
    <property type="entry name" value="WAP_dom"/>
</dbReference>
<feature type="domain" description="Sushi" evidence="8">
    <location>
        <begin position="1237"/>
        <end position="1294"/>
    </location>
</feature>
<dbReference type="Gene3D" id="2.60.40.10">
    <property type="entry name" value="Immunoglobulins"/>
    <property type="match status" value="1"/>
</dbReference>
<evidence type="ECO:0000259" key="7">
    <source>
        <dbReference type="PROSITE" id="PS50835"/>
    </source>
</evidence>
<keyword evidence="3 4" id="KW-1015">Disulfide bond</keyword>
<feature type="compositionally biased region" description="Pro residues" evidence="5">
    <location>
        <begin position="471"/>
        <end position="482"/>
    </location>
</feature>
<dbReference type="InterPro" id="IPR013783">
    <property type="entry name" value="Ig-like_fold"/>
</dbReference>
<feature type="disulfide bond" evidence="4">
    <location>
        <begin position="772"/>
        <end position="799"/>
    </location>
</feature>
<feature type="domain" description="Sushi" evidence="8">
    <location>
        <begin position="736"/>
        <end position="801"/>
    </location>
</feature>
<dbReference type="OrthoDB" id="5804959at2759"/>
<evidence type="ECO:0000256" key="2">
    <source>
        <dbReference type="ARBA" id="ARBA00022737"/>
    </source>
</evidence>
<feature type="disulfide bond" evidence="4">
    <location>
        <begin position="421"/>
        <end position="448"/>
    </location>
</feature>
<dbReference type="PROSITE" id="PS50923">
    <property type="entry name" value="SUSHI"/>
    <property type="match status" value="13"/>
</dbReference>
<dbReference type="GO" id="GO:0030414">
    <property type="term" value="F:peptidase inhibitor activity"/>
    <property type="evidence" value="ECO:0007669"/>
    <property type="project" value="InterPro"/>
</dbReference>
<name>A0A226EHM6_FOLCA</name>
<dbReference type="SUPFAM" id="SSF57535">
    <property type="entry name" value="Complement control module/SCR domain"/>
    <property type="match status" value="14"/>
</dbReference>
<dbReference type="STRING" id="158441.A0A226EHM6"/>
<feature type="disulfide bond" evidence="4">
    <location>
        <begin position="1462"/>
        <end position="1489"/>
    </location>
</feature>
<feature type="disulfide bond" evidence="4">
    <location>
        <begin position="1343"/>
        <end position="1370"/>
    </location>
</feature>
<organism evidence="10 11">
    <name type="scientific">Folsomia candida</name>
    <name type="common">Springtail</name>
    <dbReference type="NCBI Taxonomy" id="158441"/>
    <lineage>
        <taxon>Eukaryota</taxon>
        <taxon>Metazoa</taxon>
        <taxon>Ecdysozoa</taxon>
        <taxon>Arthropoda</taxon>
        <taxon>Hexapoda</taxon>
        <taxon>Collembola</taxon>
        <taxon>Entomobryomorpha</taxon>
        <taxon>Isotomoidea</taxon>
        <taxon>Isotomidae</taxon>
        <taxon>Proisotominae</taxon>
        <taxon>Folsomia</taxon>
    </lineage>
</organism>
<dbReference type="InterPro" id="IPR007110">
    <property type="entry name" value="Ig-like_dom"/>
</dbReference>
<feature type="domain" description="Sushi" evidence="8">
    <location>
        <begin position="204"/>
        <end position="262"/>
    </location>
</feature>
<comment type="caution">
    <text evidence="10">The sequence shown here is derived from an EMBL/GenBank/DDBJ whole genome shotgun (WGS) entry which is preliminary data.</text>
</comment>
<dbReference type="EMBL" id="LNIX01000003">
    <property type="protein sequence ID" value="OXA56919.1"/>
    <property type="molecule type" value="Genomic_DNA"/>
</dbReference>
<keyword evidence="4" id="KW-0768">Sushi</keyword>
<feature type="domain" description="Sushi" evidence="8">
    <location>
        <begin position="1373"/>
        <end position="1429"/>
    </location>
</feature>
<dbReference type="CDD" id="cd00033">
    <property type="entry name" value="CCP"/>
    <property type="match status" value="10"/>
</dbReference>
<dbReference type="InterPro" id="IPR035976">
    <property type="entry name" value="Sushi/SCR/CCP_sf"/>
</dbReference>
<feature type="signal peptide" evidence="6">
    <location>
        <begin position="1"/>
        <end position="27"/>
    </location>
</feature>
<accession>A0A226EHM6</accession>
<proteinExistence type="predicted"/>
<feature type="domain" description="Ig-like" evidence="7">
    <location>
        <begin position="1136"/>
        <end position="1231"/>
    </location>
</feature>
<evidence type="ECO:0000259" key="9">
    <source>
        <dbReference type="PROSITE" id="PS51390"/>
    </source>
</evidence>
<evidence type="ECO:0000259" key="8">
    <source>
        <dbReference type="PROSITE" id="PS50923"/>
    </source>
</evidence>
<feature type="domain" description="WAP" evidence="9">
    <location>
        <begin position="50"/>
        <end position="103"/>
    </location>
</feature>
<dbReference type="PROSITE" id="PS51390">
    <property type="entry name" value="WAP"/>
    <property type="match status" value="1"/>
</dbReference>
<dbReference type="Proteomes" id="UP000198287">
    <property type="component" value="Unassembled WGS sequence"/>
</dbReference>
<dbReference type="PROSITE" id="PS50835">
    <property type="entry name" value="IG_LIKE"/>
    <property type="match status" value="1"/>
</dbReference>
<feature type="domain" description="Sushi" evidence="8">
    <location>
        <begin position="1432"/>
        <end position="1491"/>
    </location>
</feature>
<feature type="disulfide bond" evidence="4">
    <location>
        <begin position="291"/>
        <end position="318"/>
    </location>
</feature>
<dbReference type="Pfam" id="PF00095">
    <property type="entry name" value="WAP"/>
    <property type="match status" value="1"/>
</dbReference>
<dbReference type="PANTHER" id="PTHR45656:SF4">
    <property type="entry name" value="PROTEIN CBR-CLEC-78"/>
    <property type="match status" value="1"/>
</dbReference>
<feature type="region of interest" description="Disordered" evidence="5">
    <location>
        <begin position="466"/>
        <end position="486"/>
    </location>
</feature>
<feature type="domain" description="Sushi" evidence="8">
    <location>
        <begin position="263"/>
        <end position="320"/>
    </location>
</feature>
<feature type="domain" description="Sushi" evidence="8">
    <location>
        <begin position="970"/>
        <end position="1039"/>
    </location>
</feature>
<feature type="region of interest" description="Disordered" evidence="5">
    <location>
        <begin position="682"/>
        <end position="736"/>
    </location>
</feature>
<dbReference type="InterPro" id="IPR051277">
    <property type="entry name" value="SEZ6_CSMD_C4BPB_Regulators"/>
</dbReference>
<feature type="domain" description="Sushi" evidence="8">
    <location>
        <begin position="389"/>
        <end position="450"/>
    </location>
</feature>
<sequence length="1512" mass="167064">MIRSTSNHLTVELMLGWMLCAAIAASAISWHRNSPEIYAQSPSRLFYKNPRNVPSDLCPRDEAQAQLQGRTCLRKCTNDEDCKSKRKKCMCDGACGLSCVKPERECNDPESPLELGEVHANGKFFGSKATYSCPDGFKVIGMEERDRGVEQLPRAKKIKTFDLDFSLQYQCLPGYITKGFARTKCFLYNGTAKWFGPDITCEPKSCGEPQDILNGRREGECVHVGCEMTYVCQPGFDLVGRQKHTCQSDGTWTPKDLPTCVPVQCPIPENPGNGNVEYSSLSFNSVITYKCKYGYMLVGDGTRRCGPNKRWSGSDIQCKEINCGSPGILPNVWKRCILAGWLEGTRTTLHAVVIFHCQPTMTFEGTSDRSVCTSDNTWSHSTMPKCLEINCGEINNGYLHNGWMENHDHGTALGASIIFRCYDGMTLVGNTSTVCSIDGQWRYPPPLCLAPCKVPIIPFGNVTMKDESEPTLPPPTTAPLPPDSTNLTTVPPIKEIILKPGTTIAHGKSIGVKCETHYEASHLISPPACHNGSWSHAPKCQPAPRHGMVIAPKTEHGMKARFTCRDGYVLLGNNVTECQYGNWVGEPPVCNQTFCKFPGVIPNGRVLLVGNMGLYDYRNYVTKVANNRQIMFDCEKGYVLADGPPGKTCIKAEWSPKAETPRCIASQHPNFRWVRSVRSARSIRRKRKAGAKQAGSAAMRNKQFGGRGGDGGGKRGSRKHHKVEGEDEDDYEEAPSVCSGLDHDPYIQKETIQAGEDINQTYSHGSVVRVSCTHGFGVNLPNETIKCVQGRWKPKLPQCSALPCKVPYLIHGTFYEKTKGLVFMDLIKHGIAIELKCTKGYALRGPSKLVCWYGEFDVGDPSPECVPAPCKLPSLNYGTYEKGYRSGMHVTHGTEMDYTCDGDFRKISAGTTTCILGDFRPSRPACFHPSNMGNNTLHGGYNEYNVDNGDKKNKKLDKETMKNVYNGIKRACGSPPRERGAVSFVEGRPVDYSMDFSFPDGIDIQYRCINVKPKVKNRWRVACNDGVWTTNANHTSCEPANGTEFDIDELLQMINGSCKYKNLDKYVATFFTDRQVGSGDAEFPTGTVLTSRCVDIGKFRLKGSVRRRCVSGQWLGITPKCEGLSQFYDYALGKPPTILFRYENGSIIQSNDGKLLIFEGTTLHMECLWIRKFGTPKWETSNTHREYQEGWAELPGRNRDLEYRLTIDNAQIEDSGTYRCSTPARYTHEVNIEVTKTHCSPLPESSALIYSTNSSALGAVVSFECQGGNSVVGAQELTCLPSANWSGVLPKCENVECQDISLLPAMAPMAYPSRNSTYKKNETAPPKISIVSLDVGGKALFTCPQGYVADGAADATCQSNGKWSNPLPICKEVECPNPSPPDNGFVTGKPPYKAGDLAQFECHPNYMMEGQPIIACQDNGKWSRAVGIKCVVSCHYPGTTIGGTISKVKFYYAIGETVEFDCTDEYELHGTRMLHCQKNGKWSNTVPTCAVKNGNAYRRVIESDEGKNPVSK</sequence>
<dbReference type="SMART" id="SM00032">
    <property type="entry name" value="CCP"/>
    <property type="match status" value="16"/>
</dbReference>
<keyword evidence="1 6" id="KW-0732">Signal</keyword>
<comment type="caution">
    <text evidence="4">Lacks conserved residue(s) required for the propagation of feature annotation.</text>
</comment>